<keyword evidence="4" id="KW-0963">Cytoplasm</keyword>
<evidence type="ECO:0000256" key="5">
    <source>
        <dbReference type="ARBA" id="ARBA00022491"/>
    </source>
</evidence>
<evidence type="ECO:0000256" key="6">
    <source>
        <dbReference type="ARBA" id="ARBA00023015"/>
    </source>
</evidence>
<dbReference type="Gene3D" id="1.10.60.10">
    <property type="entry name" value="Iron dependent repressor, metal binding and dimerisation domain"/>
    <property type="match status" value="1"/>
</dbReference>
<dbReference type="Pfam" id="PF04023">
    <property type="entry name" value="FeoA"/>
    <property type="match status" value="1"/>
</dbReference>
<dbReference type="PROSITE" id="PS50944">
    <property type="entry name" value="HTH_DTXR"/>
    <property type="match status" value="1"/>
</dbReference>
<evidence type="ECO:0000256" key="7">
    <source>
        <dbReference type="ARBA" id="ARBA00023125"/>
    </source>
</evidence>
<comment type="subunit">
    <text evidence="3">Homodimer.</text>
</comment>
<dbReference type="InterPro" id="IPR036390">
    <property type="entry name" value="WH_DNA-bd_sf"/>
</dbReference>
<gene>
    <name evidence="13" type="ORF">GCM10009721_10570</name>
</gene>
<feature type="domain" description="HTH dtxR-type" evidence="12">
    <location>
        <begin position="1"/>
        <end position="68"/>
    </location>
</feature>
<sequence length="260" mass="28451">MAKTENRTAIEDYLKVIFSLGEWQDETVSNAAVAARLGVSTSSVSEMARKLADNGLVAHKRYGGMRLTDEGLEQALQMVRRHRLVETFLVTSLGYAWDEVHDDAEVLEHAVSTLMVERMDTQLGHPWRDPHGDPIPTADGVLHQPTAEPLATTPVGERRFVARIDDDDPALLRWLAETGIAVDAEVVVRERKPFGGATRLDVRAPGAAVDGHLVAELGDQAVAALLVSVERASPKPLNAKGCHYSDCRHISAPRVSEKNR</sequence>
<keyword evidence="8" id="KW-0010">Activator</keyword>
<dbReference type="Pfam" id="PF02742">
    <property type="entry name" value="Fe_dep_repr_C"/>
    <property type="match status" value="1"/>
</dbReference>
<evidence type="ECO:0000256" key="4">
    <source>
        <dbReference type="ARBA" id="ARBA00022490"/>
    </source>
</evidence>
<evidence type="ECO:0000256" key="9">
    <source>
        <dbReference type="ARBA" id="ARBA00023163"/>
    </source>
</evidence>
<comment type="subcellular location">
    <subcellularLocation>
        <location evidence="1">Cytoplasm</location>
    </subcellularLocation>
</comment>
<evidence type="ECO:0000256" key="8">
    <source>
        <dbReference type="ARBA" id="ARBA00023159"/>
    </source>
</evidence>
<dbReference type="Pfam" id="PF01325">
    <property type="entry name" value="Fe_dep_repress"/>
    <property type="match status" value="1"/>
</dbReference>
<keyword evidence="14" id="KW-1185">Reference proteome</keyword>
<evidence type="ECO:0000313" key="13">
    <source>
        <dbReference type="EMBL" id="GGM87534.1"/>
    </source>
</evidence>
<comment type="caution">
    <text evidence="13">The sequence shown here is derived from an EMBL/GenBank/DDBJ whole genome shotgun (WGS) entry which is preliminary data.</text>
</comment>
<dbReference type="RefSeq" id="WP_030197879.1">
    <property type="nucleotide sequence ID" value="NZ_BMNZ01000002.1"/>
</dbReference>
<evidence type="ECO:0000256" key="2">
    <source>
        <dbReference type="ARBA" id="ARBA00007871"/>
    </source>
</evidence>
<proteinExistence type="inferred from homology"/>
<reference evidence="14" key="1">
    <citation type="journal article" date="2019" name="Int. J. Syst. Evol. Microbiol.">
        <title>The Global Catalogue of Microorganisms (GCM) 10K type strain sequencing project: providing services to taxonomists for standard genome sequencing and annotation.</title>
        <authorList>
            <consortium name="The Broad Institute Genomics Platform"/>
            <consortium name="The Broad Institute Genome Sequencing Center for Infectious Disease"/>
            <person name="Wu L."/>
            <person name="Ma J."/>
        </authorList>
    </citation>
    <scope>NUCLEOTIDE SEQUENCE [LARGE SCALE GENOMIC DNA]</scope>
    <source>
        <strain evidence="14">JCM 1365</strain>
    </source>
</reference>
<dbReference type="PANTHER" id="PTHR33238:SF11">
    <property type="entry name" value="TRANSCRIPTIONAL REGULATOR MNTR"/>
    <property type="match status" value="1"/>
</dbReference>
<dbReference type="InterPro" id="IPR036388">
    <property type="entry name" value="WH-like_DNA-bd_sf"/>
</dbReference>
<dbReference type="InterPro" id="IPR007167">
    <property type="entry name" value="Fe-transptr_FeoA-like"/>
</dbReference>
<dbReference type="InterPro" id="IPR022687">
    <property type="entry name" value="HTH_DTXR"/>
</dbReference>
<dbReference type="InterPro" id="IPR008988">
    <property type="entry name" value="Transcriptional_repressor_C"/>
</dbReference>
<dbReference type="InterPro" id="IPR036421">
    <property type="entry name" value="Fe_dep_repressor_sf"/>
</dbReference>
<dbReference type="Proteomes" id="UP000623461">
    <property type="component" value="Unassembled WGS sequence"/>
</dbReference>
<dbReference type="EMBL" id="BMNZ01000002">
    <property type="protein sequence ID" value="GGM87534.1"/>
    <property type="molecule type" value="Genomic_DNA"/>
</dbReference>
<dbReference type="Gene3D" id="1.10.10.10">
    <property type="entry name" value="Winged helix-like DNA-binding domain superfamily/Winged helix DNA-binding domain"/>
    <property type="match status" value="1"/>
</dbReference>
<dbReference type="SUPFAM" id="SSF47979">
    <property type="entry name" value="Iron-dependent repressor protein, dimerization domain"/>
    <property type="match status" value="1"/>
</dbReference>
<dbReference type="SUPFAM" id="SSF50037">
    <property type="entry name" value="C-terminal domain of transcriptional repressors"/>
    <property type="match status" value="1"/>
</dbReference>
<evidence type="ECO:0000256" key="1">
    <source>
        <dbReference type="ARBA" id="ARBA00004496"/>
    </source>
</evidence>
<evidence type="ECO:0000256" key="10">
    <source>
        <dbReference type="ARBA" id="ARBA00023211"/>
    </source>
</evidence>
<keyword evidence="5" id="KW-0678">Repressor</keyword>
<dbReference type="InterPro" id="IPR022689">
    <property type="entry name" value="Iron_dep_repressor"/>
</dbReference>
<dbReference type="PANTHER" id="PTHR33238">
    <property type="entry name" value="IRON (METAL) DEPENDENT REPRESSOR, DTXR FAMILY"/>
    <property type="match status" value="1"/>
</dbReference>
<keyword evidence="7" id="KW-0238">DNA-binding</keyword>
<keyword evidence="9" id="KW-0804">Transcription</keyword>
<name>A0ABQ2HP20_9MICO</name>
<dbReference type="SMART" id="SM00529">
    <property type="entry name" value="HTH_DTXR"/>
    <property type="match status" value="1"/>
</dbReference>
<evidence type="ECO:0000259" key="12">
    <source>
        <dbReference type="PROSITE" id="PS50944"/>
    </source>
</evidence>
<keyword evidence="6" id="KW-0805">Transcription regulation</keyword>
<comment type="similarity">
    <text evidence="2">Belongs to the DtxR/MntR family.</text>
</comment>
<dbReference type="InterPro" id="IPR050536">
    <property type="entry name" value="DtxR_MntR_Metal-Reg"/>
</dbReference>
<keyword evidence="10" id="KW-0464">Manganese</keyword>
<dbReference type="InterPro" id="IPR001367">
    <property type="entry name" value="Fe_dep_repressor"/>
</dbReference>
<dbReference type="SMART" id="SM00899">
    <property type="entry name" value="FeoA"/>
    <property type="match status" value="1"/>
</dbReference>
<evidence type="ECO:0000256" key="3">
    <source>
        <dbReference type="ARBA" id="ARBA00011738"/>
    </source>
</evidence>
<protein>
    <recommendedName>
        <fullName evidence="11">Manganese transport regulator</fullName>
    </recommendedName>
</protein>
<dbReference type="SUPFAM" id="SSF46785">
    <property type="entry name" value="Winged helix' DNA-binding domain"/>
    <property type="match status" value="1"/>
</dbReference>
<evidence type="ECO:0000256" key="11">
    <source>
        <dbReference type="ARBA" id="ARBA00032593"/>
    </source>
</evidence>
<evidence type="ECO:0000313" key="14">
    <source>
        <dbReference type="Proteomes" id="UP000623461"/>
    </source>
</evidence>
<accession>A0ABQ2HP20</accession>
<organism evidence="13 14">
    <name type="scientific">Terrabacter tumescens</name>
    <dbReference type="NCBI Taxonomy" id="60443"/>
    <lineage>
        <taxon>Bacteria</taxon>
        <taxon>Bacillati</taxon>
        <taxon>Actinomycetota</taxon>
        <taxon>Actinomycetes</taxon>
        <taxon>Micrococcales</taxon>
        <taxon>Intrasporangiaceae</taxon>
        <taxon>Terrabacter</taxon>
    </lineage>
</organism>